<reference evidence="2 3" key="1">
    <citation type="journal article" date="2018" name="J. Microbiol.">
        <title>Aestuariibaculum marinum sp. nov., a marine bacterium isolated from seawater in South Korea.</title>
        <authorList>
            <person name="Choi J."/>
            <person name="Lee D."/>
            <person name="Jang J.H."/>
            <person name="Cha S."/>
            <person name="Seo T."/>
        </authorList>
    </citation>
    <scope>NUCLEOTIDE SEQUENCE [LARGE SCALE GENOMIC DNA]</scope>
    <source>
        <strain evidence="2 3">IP7</strain>
    </source>
</reference>
<comment type="caution">
    <text evidence="2">The sequence shown here is derived from an EMBL/GenBank/DDBJ whole genome shotgun (WGS) entry which is preliminary data.</text>
</comment>
<evidence type="ECO:0000313" key="3">
    <source>
        <dbReference type="Proteomes" id="UP000621516"/>
    </source>
</evidence>
<accession>A0A8J6Q3Z0</accession>
<evidence type="ECO:0008006" key="4">
    <source>
        <dbReference type="Google" id="ProtNLM"/>
    </source>
</evidence>
<dbReference type="EMBL" id="JACVXD010000010">
    <property type="protein sequence ID" value="MBD0825090.1"/>
    <property type="molecule type" value="Genomic_DNA"/>
</dbReference>
<proteinExistence type="predicted"/>
<feature type="chain" id="PRO_5035325420" description="Lipocalin-like domain-containing protein" evidence="1">
    <location>
        <begin position="17"/>
        <end position="168"/>
    </location>
</feature>
<dbReference type="RefSeq" id="WP_188224383.1">
    <property type="nucleotide sequence ID" value="NZ_JACVXD010000010.1"/>
</dbReference>
<name>A0A8J6Q3Z0_9FLAO</name>
<keyword evidence="3" id="KW-1185">Reference proteome</keyword>
<protein>
    <recommendedName>
        <fullName evidence="4">Lipocalin-like domain-containing protein</fullName>
    </recommendedName>
</protein>
<keyword evidence="1" id="KW-0732">Signal</keyword>
<dbReference type="AlphaFoldDB" id="A0A8J6Q3Z0"/>
<sequence>MKLLIPILFIFLTLFAGCSTETVDVEENPLEGGWKLTTWTVGIPVDLNNDAVFSTNLIEEIPCEAMEMLTFSVDGTVASNLTFNPNVMISKNEALGVYVYQVECETEGSIGFAASYAHKGSSVFINDREAIINGNTLTMVYKNAQKVHNMAKTDVLETKDITLVYTKQ</sequence>
<dbReference type="Proteomes" id="UP000621516">
    <property type="component" value="Unassembled WGS sequence"/>
</dbReference>
<feature type="signal peptide" evidence="1">
    <location>
        <begin position="1"/>
        <end position="16"/>
    </location>
</feature>
<evidence type="ECO:0000256" key="1">
    <source>
        <dbReference type="SAM" id="SignalP"/>
    </source>
</evidence>
<organism evidence="2 3">
    <name type="scientific">Aestuariibaculum marinum</name>
    <dbReference type="NCBI Taxonomy" id="2683592"/>
    <lineage>
        <taxon>Bacteria</taxon>
        <taxon>Pseudomonadati</taxon>
        <taxon>Bacteroidota</taxon>
        <taxon>Flavobacteriia</taxon>
        <taxon>Flavobacteriales</taxon>
        <taxon>Flavobacteriaceae</taxon>
    </lineage>
</organism>
<dbReference type="PROSITE" id="PS51257">
    <property type="entry name" value="PROKAR_LIPOPROTEIN"/>
    <property type="match status" value="1"/>
</dbReference>
<gene>
    <name evidence="2" type="ORF">ICJ85_13790</name>
</gene>
<evidence type="ECO:0000313" key="2">
    <source>
        <dbReference type="EMBL" id="MBD0825090.1"/>
    </source>
</evidence>